<name>A0ABR4QPY2_9CEST</name>
<evidence type="ECO:0000313" key="3">
    <source>
        <dbReference type="EMBL" id="KAL5111445.1"/>
    </source>
</evidence>
<evidence type="ECO:0000256" key="1">
    <source>
        <dbReference type="SAM" id="MobiDB-lite"/>
    </source>
</evidence>
<dbReference type="EMBL" id="JAKROA010000001">
    <property type="protein sequence ID" value="KAL5111445.1"/>
    <property type="molecule type" value="Genomic_DNA"/>
</dbReference>
<reference evidence="3 4" key="1">
    <citation type="journal article" date="2022" name="Front. Cell. Infect. Microbiol.">
        <title>The Genomes of Two Strains of Taenia crassiceps the Animal Model for the Study of Human Cysticercosis.</title>
        <authorList>
            <person name="Bobes R.J."/>
            <person name="Estrada K."/>
            <person name="Rios-Valencia D.G."/>
            <person name="Calderon-Gallegos A."/>
            <person name="de la Torre P."/>
            <person name="Carrero J.C."/>
            <person name="Sanchez-Flores A."/>
            <person name="Laclette J.P."/>
        </authorList>
    </citation>
    <scope>NUCLEOTIDE SEQUENCE [LARGE SCALE GENOMIC DNA]</scope>
    <source>
        <strain evidence="3">WFUcys</strain>
    </source>
</reference>
<feature type="transmembrane region" description="Helical" evidence="2">
    <location>
        <begin position="1093"/>
        <end position="1114"/>
    </location>
</feature>
<evidence type="ECO:0000313" key="4">
    <source>
        <dbReference type="Proteomes" id="UP001651158"/>
    </source>
</evidence>
<sequence>MPYSSCEKSKVRQVLSKLLTEILSLKHEFIHKHSKVDEFIFSRFHRKLMLIGARKRNIYKLTMNILARGSRTPCHESRCPESLKPLLRQINAVESEFHLVSVLMNPKDPLNHVDAVIEAIEHDLELNFCSLRQICCNLPHHQNWRQFLICLTNRDRDAAFKYYKFALKEVRLRSGCISSVHRLLNLLGGEKVTDQHLLTAVQRLTVSNTSCEALCYDLWLRLINMIVFLERHVPLKTDDKSTAFALDHLQSWQKVLSKSNHEVGKAFDKIKLLRRRRRSELWYSCLNDRLLFQMNRKFQKAAKVHVSQSKKSDRNVWLESGHKPLKSVHKQETNLVHRGSTVDTLDPDMSNGSSSDIQNSLMSNESEEGVTNFDQRTTVQKTGDNSQSNLPGLLNVSQRPRSGDLSSSPMAGKGPQSTHQKESRDFFRSPPSILHSETRKVIAQLSTGSDIMSASSPELILRETTLEGSKSRRVDSYLAAVGAAEMLVAQQHSNSNVEISTNKLRKSCSDDRLLKVALARARSLDDINGPQMGRTISLSHSLEDTISYPLGSSEHAISAWDNYQVPYYSIVEGIALFEPKPKLPENFFWEDLFPDETEARDFEQHFLQPQGTTRQIDEWSFEGLSGTPPSSQEFDDTTRSNDNGSRSSEALLEPADKNLFSDNDQETPLQCPIRHDKCLQTEMDDSFSGIITPSTFLNTTSQGAPPHDTNTTHTSGYESGADMVNCFFQRTSFPSLDCSNEADQPDLSTFLPTRSFGVQTVRNNLCKTSETIMEEPPGSYFPDYRVDSNVFTKSERDIVKLRDFLREILVSSDAGSEGSLTGTQLSKKQKHTTCSSACTGPKSIFHLMKSFSCMLESAERNTKLLRRSGTWNSQYREVLSNQWDAYAKWIHNHICELRNLNNYQERIHALLAKVNILSRISNAIPSQKSLLIKKHSLLSSQALISESCAVAEESETLREALLRQKLQMMSSTYPTIHNLPELTDLEVLFTNCLGNILDRTMHDVRSLAEQANGIKSAFIYLEALTEQLQMPPPVARDTVLNSDLDPGEEAVIASPTCVSEWVSSELSRSNIIKKYTLDQNRSVYQRQFSSASIVPPLFLLIVLIVLFCISGIVLSMEQYFPFRCLGNTWPGRRAVRIYQIGVPPL</sequence>
<evidence type="ECO:0008006" key="5">
    <source>
        <dbReference type="Google" id="ProtNLM"/>
    </source>
</evidence>
<feature type="compositionally biased region" description="Polar residues" evidence="1">
    <location>
        <begin position="372"/>
        <end position="409"/>
    </location>
</feature>
<keyword evidence="2" id="KW-0472">Membrane</keyword>
<evidence type="ECO:0000256" key="2">
    <source>
        <dbReference type="SAM" id="Phobius"/>
    </source>
</evidence>
<feature type="compositionally biased region" description="Basic and acidic residues" evidence="1">
    <location>
        <begin position="312"/>
        <end position="322"/>
    </location>
</feature>
<organism evidence="3 4">
    <name type="scientific">Taenia crassiceps</name>
    <dbReference type="NCBI Taxonomy" id="6207"/>
    <lineage>
        <taxon>Eukaryota</taxon>
        <taxon>Metazoa</taxon>
        <taxon>Spiralia</taxon>
        <taxon>Lophotrochozoa</taxon>
        <taxon>Platyhelminthes</taxon>
        <taxon>Cestoda</taxon>
        <taxon>Eucestoda</taxon>
        <taxon>Cyclophyllidea</taxon>
        <taxon>Taeniidae</taxon>
        <taxon>Taenia</taxon>
    </lineage>
</organism>
<accession>A0ABR4QPY2</accession>
<keyword evidence="2" id="KW-1133">Transmembrane helix</keyword>
<proteinExistence type="predicted"/>
<keyword evidence="4" id="KW-1185">Reference proteome</keyword>
<protein>
    <recommendedName>
        <fullName evidence="5">KASH domain-containing protein</fullName>
    </recommendedName>
</protein>
<dbReference type="Proteomes" id="UP001651158">
    <property type="component" value="Unassembled WGS sequence"/>
</dbReference>
<keyword evidence="2" id="KW-0812">Transmembrane</keyword>
<comment type="caution">
    <text evidence="3">The sequence shown here is derived from an EMBL/GenBank/DDBJ whole genome shotgun (WGS) entry which is preliminary data.</text>
</comment>
<feature type="region of interest" description="Disordered" evidence="1">
    <location>
        <begin position="620"/>
        <end position="648"/>
    </location>
</feature>
<feature type="region of interest" description="Disordered" evidence="1">
    <location>
        <begin position="312"/>
        <end position="433"/>
    </location>
</feature>
<gene>
    <name evidence="3" type="ORF">TcWFU_001742</name>
</gene>
<feature type="compositionally biased region" description="Polar residues" evidence="1">
    <location>
        <begin position="350"/>
        <end position="364"/>
    </location>
</feature>